<evidence type="ECO:0000313" key="2">
    <source>
        <dbReference type="Proteomes" id="UP000494363"/>
    </source>
</evidence>
<gene>
    <name evidence="1" type="ORF">LMG29542_02482</name>
</gene>
<dbReference type="RefSeq" id="WP_175226738.1">
    <property type="nucleotide sequence ID" value="NZ_CADIKH010000009.1"/>
</dbReference>
<name>A0A6J5DN02_9BURK</name>
<organism evidence="1 2">
    <name type="scientific">Paraburkholderia humisilvae</name>
    <dbReference type="NCBI Taxonomy" id="627669"/>
    <lineage>
        <taxon>Bacteria</taxon>
        <taxon>Pseudomonadati</taxon>
        <taxon>Pseudomonadota</taxon>
        <taxon>Betaproteobacteria</taxon>
        <taxon>Burkholderiales</taxon>
        <taxon>Burkholderiaceae</taxon>
        <taxon>Paraburkholderia</taxon>
    </lineage>
</organism>
<dbReference type="AlphaFoldDB" id="A0A6J5DN02"/>
<proteinExistence type="predicted"/>
<dbReference type="EMBL" id="CADIKH010000009">
    <property type="protein sequence ID" value="CAB3754897.1"/>
    <property type="molecule type" value="Genomic_DNA"/>
</dbReference>
<sequence>MSDAKAKIGLFVDQLVQQAMNSGLTWDEAVAGFGLAAKATAVAAAQAGDGSAENCEAHARKRFEEGFAQNVSVIMARSDLTQLREAYADVDASAMLENCNVKIALRH</sequence>
<reference evidence="1 2" key="1">
    <citation type="submission" date="2020-04" db="EMBL/GenBank/DDBJ databases">
        <authorList>
            <person name="De Canck E."/>
        </authorList>
    </citation>
    <scope>NUCLEOTIDE SEQUENCE [LARGE SCALE GENOMIC DNA]</scope>
    <source>
        <strain evidence="1 2">LMG 29542</strain>
    </source>
</reference>
<protein>
    <submittedName>
        <fullName evidence="1">Uncharacterized protein</fullName>
    </submittedName>
</protein>
<dbReference type="SUPFAM" id="SSF56954">
    <property type="entry name" value="Outer membrane efflux proteins (OEP)"/>
    <property type="match status" value="1"/>
</dbReference>
<evidence type="ECO:0000313" key="1">
    <source>
        <dbReference type="EMBL" id="CAB3754897.1"/>
    </source>
</evidence>
<accession>A0A6J5DN02</accession>
<keyword evidence="2" id="KW-1185">Reference proteome</keyword>
<dbReference type="Proteomes" id="UP000494363">
    <property type="component" value="Unassembled WGS sequence"/>
</dbReference>